<dbReference type="SMART" id="SM00422">
    <property type="entry name" value="HTH_MERR"/>
    <property type="match status" value="1"/>
</dbReference>
<dbReference type="InterPro" id="IPR047057">
    <property type="entry name" value="MerR_fam"/>
</dbReference>
<evidence type="ECO:0000259" key="2">
    <source>
        <dbReference type="PROSITE" id="PS50937"/>
    </source>
</evidence>
<dbReference type="Pfam" id="PF13411">
    <property type="entry name" value="MerR_1"/>
    <property type="match status" value="1"/>
</dbReference>
<dbReference type="PANTHER" id="PTHR30204">
    <property type="entry name" value="REDOX-CYCLING DRUG-SENSING TRANSCRIPTIONAL ACTIVATOR SOXR"/>
    <property type="match status" value="1"/>
</dbReference>
<proteinExistence type="predicted"/>
<sequence>MRIAELSRRTAVPVPTIKYYVREGLVPRGELTSRNQATYDERHERRIRLVRALIDIGGLSIATTRDLLGQLDNPEASVDSLLGRTMLNLNPSRERVDDETRADAAARVQKLVHSRGWRIDAHDPTFDVLIDLVAAMRALGEDDLLEILDTYAEAAEKVAAIDLAVVSRRKDLESIIDGAVVGTVLGGSMLLALRRLAHIDASGRVFRPES</sequence>
<dbReference type="InterPro" id="IPR009061">
    <property type="entry name" value="DNA-bd_dom_put_sf"/>
</dbReference>
<dbReference type="Proteomes" id="UP001595699">
    <property type="component" value="Unassembled WGS sequence"/>
</dbReference>
<dbReference type="Gene3D" id="1.10.1660.10">
    <property type="match status" value="1"/>
</dbReference>
<dbReference type="RefSeq" id="WP_205122502.1">
    <property type="nucleotide sequence ID" value="NZ_JAFBCM010000001.1"/>
</dbReference>
<evidence type="ECO:0000313" key="3">
    <source>
        <dbReference type="EMBL" id="MFC3760454.1"/>
    </source>
</evidence>
<dbReference type="SUPFAM" id="SSF46955">
    <property type="entry name" value="Putative DNA-binding domain"/>
    <property type="match status" value="1"/>
</dbReference>
<dbReference type="InterPro" id="IPR000551">
    <property type="entry name" value="MerR-type_HTH_dom"/>
</dbReference>
<dbReference type="PANTHER" id="PTHR30204:SF98">
    <property type="entry name" value="HTH-TYPE TRANSCRIPTIONAL REGULATOR ADHR"/>
    <property type="match status" value="1"/>
</dbReference>
<comment type="caution">
    <text evidence="3">The sequence shown here is derived from an EMBL/GenBank/DDBJ whole genome shotgun (WGS) entry which is preliminary data.</text>
</comment>
<evidence type="ECO:0000313" key="4">
    <source>
        <dbReference type="Proteomes" id="UP001595699"/>
    </source>
</evidence>
<accession>A0ABV7Y7V7</accession>
<dbReference type="PROSITE" id="PS50937">
    <property type="entry name" value="HTH_MERR_2"/>
    <property type="match status" value="1"/>
</dbReference>
<protein>
    <submittedName>
        <fullName evidence="3">MerR family transcriptional regulator</fullName>
    </submittedName>
</protein>
<dbReference type="EMBL" id="JBHRZH010000005">
    <property type="protein sequence ID" value="MFC3760454.1"/>
    <property type="molecule type" value="Genomic_DNA"/>
</dbReference>
<reference evidence="4" key="1">
    <citation type="journal article" date="2019" name="Int. J. Syst. Evol. Microbiol.">
        <title>The Global Catalogue of Microorganisms (GCM) 10K type strain sequencing project: providing services to taxonomists for standard genome sequencing and annotation.</title>
        <authorList>
            <consortium name="The Broad Institute Genomics Platform"/>
            <consortium name="The Broad Institute Genome Sequencing Center for Infectious Disease"/>
            <person name="Wu L."/>
            <person name="Ma J."/>
        </authorList>
    </citation>
    <scope>NUCLEOTIDE SEQUENCE [LARGE SCALE GENOMIC DNA]</scope>
    <source>
        <strain evidence="4">CGMCC 4.7241</strain>
    </source>
</reference>
<gene>
    <name evidence="3" type="ORF">ACFOUW_06370</name>
</gene>
<feature type="domain" description="HTH merR-type" evidence="2">
    <location>
        <begin position="1"/>
        <end position="70"/>
    </location>
</feature>
<organism evidence="3 4">
    <name type="scientific">Tenggerimyces flavus</name>
    <dbReference type="NCBI Taxonomy" id="1708749"/>
    <lineage>
        <taxon>Bacteria</taxon>
        <taxon>Bacillati</taxon>
        <taxon>Actinomycetota</taxon>
        <taxon>Actinomycetes</taxon>
        <taxon>Propionibacteriales</taxon>
        <taxon>Nocardioidaceae</taxon>
        <taxon>Tenggerimyces</taxon>
    </lineage>
</organism>
<keyword evidence="4" id="KW-1185">Reference proteome</keyword>
<evidence type="ECO:0000256" key="1">
    <source>
        <dbReference type="ARBA" id="ARBA00023125"/>
    </source>
</evidence>
<name>A0ABV7Y7V7_9ACTN</name>
<keyword evidence="1" id="KW-0238">DNA-binding</keyword>